<feature type="transmembrane region" description="Helical" evidence="1">
    <location>
        <begin position="110"/>
        <end position="134"/>
    </location>
</feature>
<evidence type="ECO:0000256" key="1">
    <source>
        <dbReference type="SAM" id="Phobius"/>
    </source>
</evidence>
<dbReference type="Pfam" id="PF11457">
    <property type="entry name" value="DUF3021"/>
    <property type="match status" value="1"/>
</dbReference>
<dbReference type="RefSeq" id="WP_091281034.1">
    <property type="nucleotide sequence ID" value="NZ_JABAPH010000019.1"/>
</dbReference>
<protein>
    <submittedName>
        <fullName evidence="2">Uncharacterized protein</fullName>
    </submittedName>
</protein>
<keyword evidence="1" id="KW-0812">Transmembrane</keyword>
<evidence type="ECO:0000313" key="3">
    <source>
        <dbReference type="Proteomes" id="UP000214355"/>
    </source>
</evidence>
<gene>
    <name evidence="2" type="ORF">SAMN04489737_1202</name>
</gene>
<feature type="transmembrane region" description="Helical" evidence="1">
    <location>
        <begin position="213"/>
        <end position="232"/>
    </location>
</feature>
<dbReference type="STRING" id="131112.SAMN04489737_1202"/>
<organism evidence="2 3">
    <name type="scientific">Arcanobacterium phocae</name>
    <dbReference type="NCBI Taxonomy" id="131112"/>
    <lineage>
        <taxon>Bacteria</taxon>
        <taxon>Bacillati</taxon>
        <taxon>Actinomycetota</taxon>
        <taxon>Actinomycetes</taxon>
        <taxon>Actinomycetales</taxon>
        <taxon>Actinomycetaceae</taxon>
        <taxon>Arcanobacterium</taxon>
    </lineage>
</organism>
<feature type="transmembrane region" description="Helical" evidence="1">
    <location>
        <begin position="7"/>
        <end position="32"/>
    </location>
</feature>
<proteinExistence type="predicted"/>
<dbReference type="InterPro" id="IPR021560">
    <property type="entry name" value="DUF3021"/>
</dbReference>
<keyword evidence="1" id="KW-1133">Transmembrane helix</keyword>
<dbReference type="Proteomes" id="UP000214355">
    <property type="component" value="Chromosome I"/>
</dbReference>
<evidence type="ECO:0000313" key="2">
    <source>
        <dbReference type="EMBL" id="SDU80432.1"/>
    </source>
</evidence>
<reference evidence="3" key="1">
    <citation type="submission" date="2016-10" db="EMBL/GenBank/DDBJ databases">
        <authorList>
            <person name="Varghese N."/>
            <person name="Submissions S."/>
        </authorList>
    </citation>
    <scope>NUCLEOTIDE SEQUENCE [LARGE SCALE GENOMIC DNA]</scope>
    <source>
        <strain evidence="3">DSM 10002</strain>
    </source>
</reference>
<sequence>MSVKNQVAHVLIGSLCAIGIGALGELGFALVFGQPYTPGVSSFLQQFDDDVTALLVERFGYAGLGAIGVAGYLAVANRPWSLLRVTTVHALVMMAAGAIVGWILHWWTTWSAVLGFLVLLASAYVLAWIGYLMVMNLKVSRANTRLSTLFSLPRTLLFFEPNHPIMSATDFTNELIAYKQREQPDLFILSGGMEPLVEFGGQRYRAMLEHPRMVSTTWPIFTALTFITWGSIGGYKFVYFHPVDDSNSTTV</sequence>
<dbReference type="AlphaFoldDB" id="A0A1H2LHW6"/>
<keyword evidence="1" id="KW-0472">Membrane</keyword>
<dbReference type="OrthoDB" id="3267183at2"/>
<keyword evidence="3" id="KW-1185">Reference proteome</keyword>
<dbReference type="GeneID" id="65344936"/>
<dbReference type="EMBL" id="LT629804">
    <property type="protein sequence ID" value="SDU80432.1"/>
    <property type="molecule type" value="Genomic_DNA"/>
</dbReference>
<feature type="transmembrane region" description="Helical" evidence="1">
    <location>
        <begin position="52"/>
        <end position="75"/>
    </location>
</feature>
<accession>A0A1H2LHW6</accession>
<name>A0A1H2LHW6_9ACTO</name>
<feature type="transmembrane region" description="Helical" evidence="1">
    <location>
        <begin position="82"/>
        <end position="104"/>
    </location>
</feature>